<dbReference type="Pfam" id="PF02557">
    <property type="entry name" value="VanY"/>
    <property type="match status" value="1"/>
</dbReference>
<accession>A0ABP7L799</accession>
<gene>
    <name evidence="4" type="ORF">GCM10022381_41120</name>
</gene>
<evidence type="ECO:0000313" key="4">
    <source>
        <dbReference type="EMBL" id="GAA3895360.1"/>
    </source>
</evidence>
<keyword evidence="2" id="KW-0472">Membrane</keyword>
<evidence type="ECO:0000259" key="3">
    <source>
        <dbReference type="Pfam" id="PF02557"/>
    </source>
</evidence>
<name>A0ABP7L799_9MICO</name>
<feature type="compositionally biased region" description="Polar residues" evidence="1">
    <location>
        <begin position="270"/>
        <end position="290"/>
    </location>
</feature>
<dbReference type="SUPFAM" id="SSF55166">
    <property type="entry name" value="Hedgehog/DD-peptidase"/>
    <property type="match status" value="1"/>
</dbReference>
<feature type="region of interest" description="Disordered" evidence="1">
    <location>
        <begin position="1"/>
        <end position="30"/>
    </location>
</feature>
<dbReference type="PANTHER" id="PTHR34385">
    <property type="entry name" value="D-ALANYL-D-ALANINE CARBOXYPEPTIDASE"/>
    <property type="match status" value="1"/>
</dbReference>
<evidence type="ECO:0000256" key="1">
    <source>
        <dbReference type="SAM" id="MobiDB-lite"/>
    </source>
</evidence>
<evidence type="ECO:0000313" key="5">
    <source>
        <dbReference type="Proteomes" id="UP001501803"/>
    </source>
</evidence>
<keyword evidence="2" id="KW-1133">Transmembrane helix</keyword>
<keyword evidence="5" id="KW-1185">Reference proteome</keyword>
<dbReference type="Gene3D" id="3.30.1380.10">
    <property type="match status" value="1"/>
</dbReference>
<proteinExistence type="predicted"/>
<feature type="region of interest" description="Disordered" evidence="1">
    <location>
        <begin position="45"/>
        <end position="73"/>
    </location>
</feature>
<dbReference type="PANTHER" id="PTHR34385:SF1">
    <property type="entry name" value="PEPTIDOGLYCAN L-ALANYL-D-GLUTAMATE ENDOPEPTIDASE CWLK"/>
    <property type="match status" value="1"/>
</dbReference>
<dbReference type="InterPro" id="IPR058193">
    <property type="entry name" value="VanY/YodJ_core_dom"/>
</dbReference>
<organism evidence="4 5">
    <name type="scientific">Leifsonia kafniensis</name>
    <dbReference type="NCBI Taxonomy" id="475957"/>
    <lineage>
        <taxon>Bacteria</taxon>
        <taxon>Bacillati</taxon>
        <taxon>Actinomycetota</taxon>
        <taxon>Actinomycetes</taxon>
        <taxon>Micrococcales</taxon>
        <taxon>Microbacteriaceae</taxon>
        <taxon>Leifsonia</taxon>
    </lineage>
</organism>
<dbReference type="CDD" id="cd14852">
    <property type="entry name" value="LD-carboxypeptidase"/>
    <property type="match status" value="1"/>
</dbReference>
<evidence type="ECO:0000256" key="2">
    <source>
        <dbReference type="SAM" id="Phobius"/>
    </source>
</evidence>
<feature type="region of interest" description="Disordered" evidence="1">
    <location>
        <begin position="267"/>
        <end position="290"/>
    </location>
</feature>
<reference evidence="5" key="1">
    <citation type="journal article" date="2019" name="Int. J. Syst. Evol. Microbiol.">
        <title>The Global Catalogue of Microorganisms (GCM) 10K type strain sequencing project: providing services to taxonomists for standard genome sequencing and annotation.</title>
        <authorList>
            <consortium name="The Broad Institute Genomics Platform"/>
            <consortium name="The Broad Institute Genome Sequencing Center for Infectious Disease"/>
            <person name="Wu L."/>
            <person name="Ma J."/>
        </authorList>
    </citation>
    <scope>NUCLEOTIDE SEQUENCE [LARGE SCALE GENOMIC DNA]</scope>
    <source>
        <strain evidence="5">JCM 17021</strain>
    </source>
</reference>
<dbReference type="InterPro" id="IPR003709">
    <property type="entry name" value="VanY-like_core_dom"/>
</dbReference>
<dbReference type="InterPro" id="IPR009045">
    <property type="entry name" value="Zn_M74/Hedgehog-like"/>
</dbReference>
<dbReference type="Proteomes" id="UP001501803">
    <property type="component" value="Unassembled WGS sequence"/>
</dbReference>
<dbReference type="InterPro" id="IPR052179">
    <property type="entry name" value="DD-CPase-like"/>
</dbReference>
<feature type="transmembrane region" description="Helical" evidence="2">
    <location>
        <begin position="136"/>
        <end position="158"/>
    </location>
</feature>
<comment type="caution">
    <text evidence="4">The sequence shown here is derived from an EMBL/GenBank/DDBJ whole genome shotgun (WGS) entry which is preliminary data.</text>
</comment>
<dbReference type="EMBL" id="BAABCN010000017">
    <property type="protein sequence ID" value="GAA3895360.1"/>
    <property type="molecule type" value="Genomic_DNA"/>
</dbReference>
<sequence>MTSPTRPEIPRMGISRFEKPGIADPVAGPPESVLAEPVAAEALPIELVPAESSPTEPVAAEPDAGAPVRAEPALAEAAPVEPVPAEPVLGEPVLAEPALAEPVPAAIAEAERVSARVPGAPTAESTLSPRVRRNRIIAGASLALVVVVLLGVVVGNLLDAGHGAEAKPTVAAHPAGEFNRAAFSLDDPASPWVIVNKQRPIVPVDFTPPDLVEVKVAHTWKPLLRQEAAVAVETMFAAATSEAGLSLESNSAYRSYASQVEVYTEEVTSKGRTSADQSTARPGTSEHQTGLTIDIGAESGICRLNVCFADSAEGHWLAENAWRFGFLLRYPADKVSVTGYEFEPWHFRYIGTDLAAELHSTGVSTLEEFFGLPAAPTY</sequence>
<dbReference type="RefSeq" id="WP_345069771.1">
    <property type="nucleotide sequence ID" value="NZ_BAABCN010000017.1"/>
</dbReference>
<keyword evidence="2" id="KW-0812">Transmembrane</keyword>
<feature type="domain" description="D-alanyl-D-alanine carboxypeptidase-like core" evidence="3">
    <location>
        <begin position="223"/>
        <end position="351"/>
    </location>
</feature>
<protein>
    <recommendedName>
        <fullName evidence="3">D-alanyl-D-alanine carboxypeptidase-like core domain-containing protein</fullName>
    </recommendedName>
</protein>